<dbReference type="Proteomes" id="UP000037660">
    <property type="component" value="Unassembled WGS sequence"/>
</dbReference>
<dbReference type="CDD" id="cd14727">
    <property type="entry name" value="ChanN-like"/>
    <property type="match status" value="1"/>
</dbReference>
<reference evidence="4" key="1">
    <citation type="submission" date="2015-07" db="EMBL/GenBank/DDBJ databases">
        <title>Discovery of a poly(ethylene terephthalate assimilation.</title>
        <authorList>
            <person name="Yoshida S."/>
            <person name="Hiraga K."/>
            <person name="Takehana T."/>
            <person name="Taniguchi I."/>
            <person name="Yamaji H."/>
            <person name="Maeda Y."/>
            <person name="Toyohara K."/>
            <person name="Miyamoto K."/>
            <person name="Kimura Y."/>
            <person name="Oda K."/>
        </authorList>
    </citation>
    <scope>NUCLEOTIDE SEQUENCE [LARGE SCALE GENOMIC DNA]</scope>
    <source>
        <strain evidence="4">NBRC 110686 / TISTR 2288 / 201-F6</strain>
    </source>
</reference>
<gene>
    <name evidence="3" type="ORF">ISF6_4635</name>
</gene>
<dbReference type="AlphaFoldDB" id="A0A0K8NWZ7"/>
<feature type="region of interest" description="Disordered" evidence="1">
    <location>
        <begin position="305"/>
        <end position="325"/>
    </location>
</feature>
<proteinExistence type="predicted"/>
<dbReference type="STRING" id="1547922.ISF6_4635"/>
<comment type="caution">
    <text evidence="3">The sequence shown here is derived from an EMBL/GenBank/DDBJ whole genome shotgun (WGS) entry which is preliminary data.</text>
</comment>
<evidence type="ECO:0000313" key="4">
    <source>
        <dbReference type="Proteomes" id="UP000037660"/>
    </source>
</evidence>
<dbReference type="InterPro" id="IPR007314">
    <property type="entry name" value="Cofac_haem-bd_dom"/>
</dbReference>
<evidence type="ECO:0000259" key="2">
    <source>
        <dbReference type="Pfam" id="PF04187"/>
    </source>
</evidence>
<reference evidence="3 4" key="2">
    <citation type="journal article" date="2016" name="Science">
        <title>A bacterium that degrades and assimilates poly(ethylene terephthalate).</title>
        <authorList>
            <person name="Yoshida S."/>
            <person name="Hiraga K."/>
            <person name="Takehana T."/>
            <person name="Taniguchi I."/>
            <person name="Yamaji H."/>
            <person name="Maeda Y."/>
            <person name="Toyohara K."/>
            <person name="Miyamoto K."/>
            <person name="Kimura Y."/>
            <person name="Oda K."/>
        </authorList>
    </citation>
    <scope>NUCLEOTIDE SEQUENCE [LARGE SCALE GENOMIC DNA]</scope>
    <source>
        <strain evidence="4">NBRC 110686 / TISTR 2288 / 201-F6</strain>
    </source>
</reference>
<feature type="region of interest" description="Disordered" evidence="1">
    <location>
        <begin position="1"/>
        <end position="32"/>
    </location>
</feature>
<dbReference type="EMBL" id="BBYR01000007">
    <property type="protein sequence ID" value="GAP34460.1"/>
    <property type="molecule type" value="Genomic_DNA"/>
</dbReference>
<name>A0A0K8NWZ7_PISS1</name>
<keyword evidence="4" id="KW-1185">Reference proteome</keyword>
<evidence type="ECO:0000313" key="3">
    <source>
        <dbReference type="EMBL" id="GAP34460.1"/>
    </source>
</evidence>
<dbReference type="RefSeq" id="WP_082367919.1">
    <property type="nucleotide sequence ID" value="NZ_BBYR01000007.1"/>
</dbReference>
<feature type="domain" description="Haem-binding uptake Tiki superfamily ChaN" evidence="2">
    <location>
        <begin position="70"/>
        <end position="277"/>
    </location>
</feature>
<evidence type="ECO:0000256" key="1">
    <source>
        <dbReference type="SAM" id="MobiDB-lite"/>
    </source>
</evidence>
<sequence>MPAALPPPPRHRGPSDPSDPSDPSPPRAAGPRRRLLRAGLAAAVLSAGAGPLRAAVRRGGGPDDGDAPFRLQAAPLVLLGEVHDNAALHRRRAEAVQRALEAGWRPAVAMEVFDRERQADIERARRERPGDADHLIAQAGGRGWDWPLLRPLIALVLAQGLPLLGANLSAGAARRVAREGAAAVFDADERAALGLDRAPPPGWQAAQQAEIEHGHCGLLPAAALPGMVRAQAARDAVMAQVLLQALARPPAGAAPGAVLLLAGNGHVRRDLGVPVWLPPSVRAWSVGYVEAPGNWPAEAFDARVEGTPAERADPCEGLRQPAPAR</sequence>
<dbReference type="SUPFAM" id="SSF159501">
    <property type="entry name" value="EreA/ChaN-like"/>
    <property type="match status" value="1"/>
</dbReference>
<accession>A0A0K8NWZ7</accession>
<dbReference type="Pfam" id="PF04187">
    <property type="entry name" value="Cofac_haem_bdg"/>
    <property type="match status" value="1"/>
</dbReference>
<dbReference type="Gene3D" id="3.40.50.11550">
    <property type="match status" value="2"/>
</dbReference>
<feature type="compositionally biased region" description="Basic and acidic residues" evidence="1">
    <location>
        <begin position="305"/>
        <end position="316"/>
    </location>
</feature>
<organism evidence="3 4">
    <name type="scientific">Piscinibacter sakaiensis</name>
    <name type="common">Ideonella sakaiensis</name>
    <dbReference type="NCBI Taxonomy" id="1547922"/>
    <lineage>
        <taxon>Bacteria</taxon>
        <taxon>Pseudomonadati</taxon>
        <taxon>Pseudomonadota</taxon>
        <taxon>Betaproteobacteria</taxon>
        <taxon>Burkholderiales</taxon>
        <taxon>Sphaerotilaceae</taxon>
        <taxon>Piscinibacter</taxon>
    </lineage>
</organism>
<keyword evidence="3" id="KW-0449">Lipoprotein</keyword>
<protein>
    <submittedName>
        <fullName evidence="3">Putative lipoprotein</fullName>
    </submittedName>
</protein>
<dbReference type="OrthoDB" id="9795827at2"/>